<evidence type="ECO:0000313" key="2">
    <source>
        <dbReference type="EMBL" id="HGT37714.1"/>
    </source>
</evidence>
<accession>A0A7C4LIW6</accession>
<comment type="caution">
    <text evidence="2">The sequence shown here is derived from an EMBL/GenBank/DDBJ whole genome shotgun (WGS) entry which is preliminary data.</text>
</comment>
<keyword evidence="1" id="KW-0472">Membrane</keyword>
<evidence type="ECO:0008006" key="3">
    <source>
        <dbReference type="Google" id="ProtNLM"/>
    </source>
</evidence>
<proteinExistence type="predicted"/>
<name>A0A7C4LIW6_9PLAN</name>
<dbReference type="EMBL" id="DSVQ01000001">
    <property type="protein sequence ID" value="HGT37714.1"/>
    <property type="molecule type" value="Genomic_DNA"/>
</dbReference>
<organism evidence="2">
    <name type="scientific">Schlesneria paludicola</name>
    <dbReference type="NCBI Taxonomy" id="360056"/>
    <lineage>
        <taxon>Bacteria</taxon>
        <taxon>Pseudomonadati</taxon>
        <taxon>Planctomycetota</taxon>
        <taxon>Planctomycetia</taxon>
        <taxon>Planctomycetales</taxon>
        <taxon>Planctomycetaceae</taxon>
        <taxon>Schlesneria</taxon>
    </lineage>
</organism>
<evidence type="ECO:0000256" key="1">
    <source>
        <dbReference type="SAM" id="Phobius"/>
    </source>
</evidence>
<sequence>MRQWSILRRAAALRRDEQGTVDAMTYILIVTLVGIGMICGLTTIRDQVTQAFGDTADALATVNQTYTVTMTFATIGGGTVVQTFGYVDPPPPPPVPGQAPQGMLICAPATSE</sequence>
<feature type="transmembrane region" description="Helical" evidence="1">
    <location>
        <begin position="21"/>
        <end position="44"/>
    </location>
</feature>
<gene>
    <name evidence="2" type="ORF">ENS64_00360</name>
</gene>
<protein>
    <recommendedName>
        <fullName evidence="3">Flp family type IVb pilin</fullName>
    </recommendedName>
</protein>
<reference evidence="2" key="1">
    <citation type="journal article" date="2020" name="mSystems">
        <title>Genome- and Community-Level Interaction Insights into Carbon Utilization and Element Cycling Functions of Hydrothermarchaeota in Hydrothermal Sediment.</title>
        <authorList>
            <person name="Zhou Z."/>
            <person name="Liu Y."/>
            <person name="Xu W."/>
            <person name="Pan J."/>
            <person name="Luo Z.H."/>
            <person name="Li M."/>
        </authorList>
    </citation>
    <scope>NUCLEOTIDE SEQUENCE [LARGE SCALE GENOMIC DNA]</scope>
    <source>
        <strain evidence="2">SpSt-508</strain>
    </source>
</reference>
<keyword evidence="1" id="KW-0812">Transmembrane</keyword>
<dbReference type="AlphaFoldDB" id="A0A7C4LIW6"/>
<keyword evidence="1" id="KW-1133">Transmembrane helix</keyword>